<evidence type="ECO:0000256" key="2">
    <source>
        <dbReference type="SAM" id="Phobius"/>
    </source>
</evidence>
<feature type="region of interest" description="Disordered" evidence="1">
    <location>
        <begin position="1374"/>
        <end position="1413"/>
    </location>
</feature>
<proteinExistence type="predicted"/>
<dbReference type="PANTHER" id="PTHR34730:SF1">
    <property type="entry name" value="PARAQUAT-INDUCIBLE PROTEIN A"/>
    <property type="match status" value="1"/>
</dbReference>
<dbReference type="Proteomes" id="UP001165060">
    <property type="component" value="Unassembled WGS sequence"/>
</dbReference>
<keyword evidence="2" id="KW-0472">Membrane</keyword>
<feature type="transmembrane region" description="Helical" evidence="2">
    <location>
        <begin position="1290"/>
        <end position="1310"/>
    </location>
</feature>
<feature type="compositionally biased region" description="Polar residues" evidence="1">
    <location>
        <begin position="869"/>
        <end position="879"/>
    </location>
</feature>
<name>A0ABQ6MHX4_9STRA</name>
<accession>A0ABQ6MHX4</accession>
<evidence type="ECO:0000256" key="1">
    <source>
        <dbReference type="SAM" id="MobiDB-lite"/>
    </source>
</evidence>
<feature type="transmembrane region" description="Helical" evidence="2">
    <location>
        <begin position="812"/>
        <end position="833"/>
    </location>
</feature>
<keyword evidence="4" id="KW-1185">Reference proteome</keyword>
<keyword evidence="2" id="KW-1133">Transmembrane helix</keyword>
<feature type="transmembrane region" description="Helical" evidence="2">
    <location>
        <begin position="1016"/>
        <end position="1036"/>
    </location>
</feature>
<feature type="transmembrane region" description="Helical" evidence="2">
    <location>
        <begin position="1117"/>
        <end position="1143"/>
    </location>
</feature>
<feature type="transmembrane region" description="Helical" evidence="2">
    <location>
        <begin position="971"/>
        <end position="995"/>
    </location>
</feature>
<dbReference type="InterPro" id="IPR017943">
    <property type="entry name" value="Bactericidal_perm-incr_a/b_dom"/>
</dbReference>
<dbReference type="SUPFAM" id="SSF55394">
    <property type="entry name" value="Bactericidal permeability-increasing protein, BPI"/>
    <property type="match status" value="1"/>
</dbReference>
<evidence type="ECO:0000313" key="4">
    <source>
        <dbReference type="Proteomes" id="UP001165060"/>
    </source>
</evidence>
<protein>
    <submittedName>
        <fullName evidence="3">Uncharacterized protein</fullName>
    </submittedName>
</protein>
<dbReference type="Gene3D" id="3.15.10.10">
    <property type="entry name" value="Bactericidal permeability-increasing protein, domain 1"/>
    <property type="match status" value="1"/>
</dbReference>
<gene>
    <name evidence="3" type="ORF">TeGR_g5506</name>
</gene>
<organism evidence="3 4">
    <name type="scientific">Tetraparma gracilis</name>
    <dbReference type="NCBI Taxonomy" id="2962635"/>
    <lineage>
        <taxon>Eukaryota</taxon>
        <taxon>Sar</taxon>
        <taxon>Stramenopiles</taxon>
        <taxon>Ochrophyta</taxon>
        <taxon>Bolidophyceae</taxon>
        <taxon>Parmales</taxon>
        <taxon>Triparmaceae</taxon>
        <taxon>Tetraparma</taxon>
    </lineage>
</organism>
<keyword evidence="2" id="KW-0812">Transmembrane</keyword>
<comment type="caution">
    <text evidence="3">The sequence shown here is derived from an EMBL/GenBank/DDBJ whole genome shotgun (WGS) entry which is preliminary data.</text>
</comment>
<dbReference type="InterPro" id="IPR007498">
    <property type="entry name" value="PqiA-like"/>
</dbReference>
<dbReference type="Pfam" id="PF04403">
    <property type="entry name" value="PqiA"/>
    <property type="match status" value="1"/>
</dbReference>
<sequence length="1413" mass="151056">MKGLLPSIAAALLRSSPLPATSPALHTASIPSPTVPSLSESPPILAQASVSDEDPCTSGPSYDPLDCWLWSLSIAIPDTDLPKIGISTMTLSNMKCVHFAIGDITSGYAGPGSNQIDAGAQAIEATCSGHYYVSPPASYGPHGDFSAAVKDSSLSLSLLFHSDPAGYMSNGANVTACDARVTVPSTDIHFSGSISADLIGLFAGPLAGFLSDAISDAVCPPLVAAASAGLTRALRSADELVLGVVGNGPSPDPPLPPADTLVSWAHAPRVQELLKRLNEFVNGHLSADPGKPGMGCGKGVGGLDGIIDKYLNGGRVHFAPPSPLNKTFVIPSYGAVTAGLSFLNVSGLDTFTNITLLDPTGDYSFTTGIGMDAFNASVGIYVEVDPVDGGMVQGGSLREDFSLDLSLRDVHFLLRLLLAVDKNSMSHLTVYQMFSESNATDSSSSLPCALSTLVDVNATSLSALLHLKSLRLSTPPSMDPSTLESELDHLVDDLLLLFVSDYNELVTDMFYGLLQGPVRDMLNGFLAEIVEAAEDASCPATPQNLNQSFVHFDESELVETLDTLINEQFGTEGVNEALQCTAEFIAASGALDGTLFEFSEPDLGIYVAVKDLTFGEIGNFYEFQMFVPEIDHYKMRNDIGFGTCSGKGDVHDENCHPFQVGVTVDVQYDKGGIKDSLNVSFAVGDLLMHLGTSVMLDKNAFAALTIPSLGNNQCLLSAFQDVSLYTSAAHLGAFEAQLHARLHSSADGDGEERHLDRVFNNTSLVEIALQEVLVVVQNMFNSATQDALYGAPYLCAGDPIPSPDDSTTATPLWKSGIAMILYVALVLLAFFVYAQKYRGRRPTAASKGKDPLDPSDPSEPLLLDMNDPTRGTTLDTAPASNELNMRETSIWEEWEDSLMWDKSVPCFIRFAIPMVLIGTMALFLASNLGVGAGVSMKLLLGGGQTIEPPPLFSFSLGNSVHDMWAAGVYPLSMMIALFSGVWPYTKLMLMLFAWMSPKSMCSISKRETLLMWLDALGKYSLVDAYVLVLMMVAFRFHIDLSNESVVVDVLVTPQFGFYGFLLGTMISLAMGHIVLAFHRHVVADYAIPMGGRSESLMGHVFVSQDGRRFKLSYTAKILSVLTIVAAIILLGIGVCTDSFNFLFKGAAGLVLGDKAETSYSLLSLGEQIPLSVENPDDFGIRWIEITYYVFALGMPFGCLGVMAAMFVVPLTTRSASRLYVLAEVANAWSAMEVFVISVVAALLEIEQFAGFIIGDKCDGINKILEAFLDKPLHGDDKCFDVVATLGPDSWYLFTGAALSSLVSFALLRLGHIALEDRYEKVGGGGDEADGLGEKGQFKKNFVNVLYASRLKGLFYVDVGGRTVSLIRETEDKEGLAWGAEGGQEGEEGEDGEDGEDGGGIYASSMIRGPRGKM</sequence>
<dbReference type="EMBL" id="BRYB01001463">
    <property type="protein sequence ID" value="GMI26261.1"/>
    <property type="molecule type" value="Genomic_DNA"/>
</dbReference>
<feature type="compositionally biased region" description="Acidic residues" evidence="1">
    <location>
        <begin position="1383"/>
        <end position="1396"/>
    </location>
</feature>
<feature type="region of interest" description="Disordered" evidence="1">
    <location>
        <begin position="842"/>
        <end position="879"/>
    </location>
</feature>
<feature type="transmembrane region" description="Helical" evidence="2">
    <location>
        <begin position="1185"/>
        <end position="1208"/>
    </location>
</feature>
<reference evidence="3 4" key="1">
    <citation type="journal article" date="2023" name="Commun. Biol.">
        <title>Genome analysis of Parmales, the sister group of diatoms, reveals the evolutionary specialization of diatoms from phago-mixotrophs to photoautotrophs.</title>
        <authorList>
            <person name="Ban H."/>
            <person name="Sato S."/>
            <person name="Yoshikawa S."/>
            <person name="Yamada K."/>
            <person name="Nakamura Y."/>
            <person name="Ichinomiya M."/>
            <person name="Sato N."/>
            <person name="Blanc-Mathieu R."/>
            <person name="Endo H."/>
            <person name="Kuwata A."/>
            <person name="Ogata H."/>
        </authorList>
    </citation>
    <scope>NUCLEOTIDE SEQUENCE [LARGE SCALE GENOMIC DNA]</scope>
</reference>
<feature type="transmembrane region" description="Helical" evidence="2">
    <location>
        <begin position="1056"/>
        <end position="1077"/>
    </location>
</feature>
<feature type="transmembrane region" description="Helical" evidence="2">
    <location>
        <begin position="907"/>
        <end position="930"/>
    </location>
</feature>
<feature type="transmembrane region" description="Helical" evidence="2">
    <location>
        <begin position="1220"/>
        <end position="1243"/>
    </location>
</feature>
<dbReference type="PANTHER" id="PTHR34730">
    <property type="entry name" value="UNNAMED PRODUCT"/>
    <property type="match status" value="1"/>
</dbReference>
<evidence type="ECO:0000313" key="3">
    <source>
        <dbReference type="EMBL" id="GMI26261.1"/>
    </source>
</evidence>